<evidence type="ECO:0000256" key="5">
    <source>
        <dbReference type="ARBA" id="ARBA00022821"/>
    </source>
</evidence>
<evidence type="ECO:0000259" key="8">
    <source>
        <dbReference type="Pfam" id="PF18052"/>
    </source>
</evidence>
<keyword evidence="2" id="KW-0433">Leucine-rich repeat</keyword>
<evidence type="ECO:0000259" key="11">
    <source>
        <dbReference type="Pfam" id="PF25019"/>
    </source>
</evidence>
<dbReference type="EMBL" id="NMUH01003794">
    <property type="protein sequence ID" value="MQM07109.1"/>
    <property type="molecule type" value="Genomic_DNA"/>
</dbReference>
<dbReference type="Pfam" id="PF00931">
    <property type="entry name" value="NB-ARC"/>
    <property type="match status" value="1"/>
</dbReference>
<dbReference type="InterPro" id="IPR041118">
    <property type="entry name" value="Rx_N"/>
</dbReference>
<evidence type="ECO:0000256" key="1">
    <source>
        <dbReference type="ARBA" id="ARBA00008894"/>
    </source>
</evidence>
<evidence type="ECO:0000256" key="6">
    <source>
        <dbReference type="ARBA" id="ARBA00022840"/>
    </source>
</evidence>
<dbReference type="PRINTS" id="PR00364">
    <property type="entry name" value="DISEASERSIST"/>
</dbReference>
<comment type="similarity">
    <text evidence="1">Belongs to the disease resistance NB-LRR family.</text>
</comment>
<dbReference type="GO" id="GO:0006952">
    <property type="term" value="P:defense response"/>
    <property type="evidence" value="ECO:0007669"/>
    <property type="project" value="UniProtKB-KW"/>
</dbReference>
<dbReference type="SMART" id="SM00369">
    <property type="entry name" value="LRR_TYP"/>
    <property type="match status" value="5"/>
</dbReference>
<dbReference type="SUPFAM" id="SSF52058">
    <property type="entry name" value="L domain-like"/>
    <property type="match status" value="2"/>
</dbReference>
<name>A0A843WBV9_COLES</name>
<reference evidence="12" key="1">
    <citation type="submission" date="2017-07" db="EMBL/GenBank/DDBJ databases">
        <title>Taro Niue Genome Assembly and Annotation.</title>
        <authorList>
            <person name="Atibalentja N."/>
            <person name="Keating K."/>
            <person name="Fields C.J."/>
        </authorList>
    </citation>
    <scope>NUCLEOTIDE SEQUENCE</scope>
    <source>
        <strain evidence="12">Niue_2</strain>
        <tissue evidence="12">Leaf</tissue>
    </source>
</reference>
<proteinExistence type="inferred from homology"/>
<dbReference type="Gene3D" id="3.40.50.300">
    <property type="entry name" value="P-loop containing nucleotide triphosphate hydrolases"/>
    <property type="match status" value="1"/>
</dbReference>
<dbReference type="Pfam" id="PF23559">
    <property type="entry name" value="WHD_DRP"/>
    <property type="match status" value="1"/>
</dbReference>
<dbReference type="Gene3D" id="1.10.10.10">
    <property type="entry name" value="Winged helix-like DNA-binding domain superfamily/Winged helix DNA-binding domain"/>
    <property type="match status" value="1"/>
</dbReference>
<dbReference type="GO" id="GO:0005524">
    <property type="term" value="F:ATP binding"/>
    <property type="evidence" value="ECO:0007669"/>
    <property type="project" value="UniProtKB-KW"/>
</dbReference>
<feature type="domain" description="R13L1/DRL21-like LRR repeat region" evidence="11">
    <location>
        <begin position="886"/>
        <end position="963"/>
    </location>
</feature>
<evidence type="ECO:0000259" key="10">
    <source>
        <dbReference type="Pfam" id="PF23598"/>
    </source>
</evidence>
<sequence length="1170" mass="132151">MRRARGAFWPFFSGGSTGSSSSSSSSNPREARRSLSLLEAMLKDERNWLDRVEAETDIDAQTKFRMKEIKDWIYDAEDVIDDWKFEAEADPFFDLLADPSFRSKVEEVKQKGVDIRQNGDALHLGDALGRKRHRVGTNMEPLPTSSLLGEEKIYGREDDQEMLFKFLFMLAEESSEDNLTGRPLNVVPIVGAAGVGKTTLVRRIYKDARDSKHFNLSGWVSSSKGLQMAELMRATGEALTGGPCHYNNLDGLQDLLRRIVDGRRLLLVLDDVWYETIDGDQWNKLRATFNCCAKGSVIILTTQDERVADTTRTVPSYILESLSGDHCWSIFEKHAFSRLPKHSPLVEIGKKIVEECQGSPLVAKALGLTLCHERDAEKWGEFLKIGMWDEVAPELQLSFHRLPAHLKRCFVFCSMFPKGHLLRREELVRLWMAQGFIQENRGRSLEDVGVAYFDDLALRSLFVKPQGTHEAFMLPNLLHALAQFISDGECLTIDCNNVKGNVPERLRHLSLTPSNSEFIMSLYFPTQLRSFVVVQSPPLENVTQALLDKELHNLNYLRALDVSGTNIVALPNSIGSLRHLLYLNLSHTKIERLPESVCKLYKLQTLDLGHTEIKGPQTLDLKDNDKANDGLPDALGNLSNLRYLVLEVTRIRRLPESIGKLSKLRTLHLSFTDIEELPKTIGSLKNLEILCLNNSKIQRLPESIHGLSNLQRLDLQHCASLKGLPRSIQELTRLQYLTLTFSLHVYMPTGISKLSKLKTLPKFNLTETDGSCRIVELKPLVHLEQLGISGLCNVVNLKDVEAADLKSKETLSDITLMWLCSEADEFIEHLNGSQNYDTEDENSISLAIDKDLEEHEHGDVCVSKQVASDIPDSNIKYINDNNTQESSGKDADKEEGVLQGLQPHTNLTKLHIRFYSGAEFPKWMGDPSFSSLTHVLLKNCMKCKALPQLGQLPHLMELDIDGMLMKKVTEDFCGNGSGKCFPSLKKLSFGNMSKWEEWNGVGKDDFPRLQELILFNCPKLMGVPRLCSPLTILKVERCGVRHIPTTKSLQDLELFSCDNLVSLSEESELTSLNSLRKLTLMYCQALEYLPSVPYLENLWIEEWILSQMDSSIRQKEYQSCKGTTINKLILKDDIKRQVHGLLLFDVAEAFGQPPIETTWQQASLVILSLI</sequence>
<gene>
    <name evidence="12" type="ORF">Taro_039939</name>
</gene>
<evidence type="ECO:0000313" key="12">
    <source>
        <dbReference type="EMBL" id="MQM07109.1"/>
    </source>
</evidence>
<keyword evidence="13" id="KW-1185">Reference proteome</keyword>
<dbReference type="InterPro" id="IPR003591">
    <property type="entry name" value="Leu-rich_rpt_typical-subtyp"/>
</dbReference>
<dbReference type="InterPro" id="IPR036388">
    <property type="entry name" value="WH-like_DNA-bd_sf"/>
</dbReference>
<dbReference type="InterPro" id="IPR032675">
    <property type="entry name" value="LRR_dom_sf"/>
</dbReference>
<dbReference type="Gene3D" id="3.80.10.10">
    <property type="entry name" value="Ribonuclease Inhibitor"/>
    <property type="match status" value="3"/>
</dbReference>
<protein>
    <recommendedName>
        <fullName evidence="14">AAA+ ATPase domain-containing protein</fullName>
    </recommendedName>
</protein>
<keyword evidence="3" id="KW-0677">Repeat</keyword>
<accession>A0A843WBV9</accession>
<dbReference type="InterPro" id="IPR055414">
    <property type="entry name" value="LRR_R13L4/SHOC2-like"/>
</dbReference>
<keyword evidence="6" id="KW-0067">ATP-binding</keyword>
<dbReference type="Gene3D" id="1.20.5.4130">
    <property type="match status" value="1"/>
</dbReference>
<dbReference type="InterPro" id="IPR027417">
    <property type="entry name" value="P-loop_NTPase"/>
</dbReference>
<organism evidence="12 13">
    <name type="scientific">Colocasia esculenta</name>
    <name type="common">Wild taro</name>
    <name type="synonym">Arum esculentum</name>
    <dbReference type="NCBI Taxonomy" id="4460"/>
    <lineage>
        <taxon>Eukaryota</taxon>
        <taxon>Viridiplantae</taxon>
        <taxon>Streptophyta</taxon>
        <taxon>Embryophyta</taxon>
        <taxon>Tracheophyta</taxon>
        <taxon>Spermatophyta</taxon>
        <taxon>Magnoliopsida</taxon>
        <taxon>Liliopsida</taxon>
        <taxon>Araceae</taxon>
        <taxon>Aroideae</taxon>
        <taxon>Colocasieae</taxon>
        <taxon>Colocasia</taxon>
    </lineage>
</organism>
<dbReference type="PANTHER" id="PTHR36766:SF70">
    <property type="entry name" value="DISEASE RESISTANCE PROTEIN RGA4"/>
    <property type="match status" value="1"/>
</dbReference>
<dbReference type="Proteomes" id="UP000652761">
    <property type="component" value="Unassembled WGS sequence"/>
</dbReference>
<evidence type="ECO:0000259" key="9">
    <source>
        <dbReference type="Pfam" id="PF23559"/>
    </source>
</evidence>
<dbReference type="InterPro" id="IPR002182">
    <property type="entry name" value="NB-ARC"/>
</dbReference>
<comment type="caution">
    <text evidence="12">The sequence shown here is derived from an EMBL/GenBank/DDBJ whole genome shotgun (WGS) entry which is preliminary data.</text>
</comment>
<keyword evidence="4" id="KW-0547">Nucleotide-binding</keyword>
<dbReference type="AlphaFoldDB" id="A0A843WBV9"/>
<dbReference type="InterPro" id="IPR042197">
    <property type="entry name" value="Apaf_helical"/>
</dbReference>
<dbReference type="Pfam" id="PF25019">
    <property type="entry name" value="LRR_R13L1-DRL21"/>
    <property type="match status" value="1"/>
</dbReference>
<dbReference type="GO" id="GO:0051707">
    <property type="term" value="P:response to other organism"/>
    <property type="evidence" value="ECO:0007669"/>
    <property type="project" value="UniProtKB-ARBA"/>
</dbReference>
<feature type="domain" description="Disease resistance R13L4/SHOC-2-like LRR" evidence="10">
    <location>
        <begin position="529"/>
        <end position="610"/>
    </location>
</feature>
<evidence type="ECO:0000256" key="4">
    <source>
        <dbReference type="ARBA" id="ARBA00022741"/>
    </source>
</evidence>
<dbReference type="SUPFAM" id="SSF52540">
    <property type="entry name" value="P-loop containing nucleoside triphosphate hydrolases"/>
    <property type="match status" value="1"/>
</dbReference>
<dbReference type="Gene3D" id="1.10.8.430">
    <property type="entry name" value="Helical domain of apoptotic protease-activating factors"/>
    <property type="match status" value="1"/>
</dbReference>
<evidence type="ECO:0008006" key="14">
    <source>
        <dbReference type="Google" id="ProtNLM"/>
    </source>
</evidence>
<dbReference type="PANTHER" id="PTHR36766">
    <property type="entry name" value="PLANT BROAD-SPECTRUM MILDEW RESISTANCE PROTEIN RPW8"/>
    <property type="match status" value="1"/>
</dbReference>
<evidence type="ECO:0000313" key="13">
    <source>
        <dbReference type="Proteomes" id="UP000652761"/>
    </source>
</evidence>
<evidence type="ECO:0000256" key="3">
    <source>
        <dbReference type="ARBA" id="ARBA00022737"/>
    </source>
</evidence>
<feature type="domain" description="Disease resistance N-terminal" evidence="8">
    <location>
        <begin position="28"/>
        <end position="90"/>
    </location>
</feature>
<keyword evidence="5" id="KW-0611">Plant defense</keyword>
<feature type="domain" description="Disease resistance R13L4/SHOC-2-like LRR" evidence="10">
    <location>
        <begin position="619"/>
        <end position="694"/>
    </location>
</feature>
<dbReference type="Pfam" id="PF23598">
    <property type="entry name" value="LRR_14"/>
    <property type="match status" value="2"/>
</dbReference>
<dbReference type="OrthoDB" id="2018467at2759"/>
<dbReference type="Pfam" id="PF18052">
    <property type="entry name" value="Rx_N"/>
    <property type="match status" value="1"/>
</dbReference>
<dbReference type="InterPro" id="IPR058922">
    <property type="entry name" value="WHD_DRP"/>
</dbReference>
<feature type="domain" description="NB-ARC" evidence="7">
    <location>
        <begin position="182"/>
        <end position="337"/>
    </location>
</feature>
<dbReference type="InterPro" id="IPR056789">
    <property type="entry name" value="LRR_R13L1-DRL21"/>
</dbReference>
<dbReference type="GO" id="GO:0043531">
    <property type="term" value="F:ADP binding"/>
    <property type="evidence" value="ECO:0007669"/>
    <property type="project" value="InterPro"/>
</dbReference>
<feature type="domain" description="Disease resistance protein winged helix" evidence="9">
    <location>
        <begin position="415"/>
        <end position="482"/>
    </location>
</feature>
<evidence type="ECO:0000256" key="2">
    <source>
        <dbReference type="ARBA" id="ARBA00022614"/>
    </source>
</evidence>
<evidence type="ECO:0000259" key="7">
    <source>
        <dbReference type="Pfam" id="PF00931"/>
    </source>
</evidence>